<reference evidence="2" key="1">
    <citation type="journal article" date="2011" name="PLoS Genet.">
        <title>Genomic analysis of the necrotrophic fungal pathogens Sclerotinia sclerotiorum and Botrytis cinerea.</title>
        <authorList>
            <person name="Amselem J."/>
            <person name="Cuomo C.A."/>
            <person name="van Kan J.A."/>
            <person name="Viaud M."/>
            <person name="Benito E.P."/>
            <person name="Couloux A."/>
            <person name="Coutinho P.M."/>
            <person name="de Vries R.P."/>
            <person name="Dyer P.S."/>
            <person name="Fillinger S."/>
            <person name="Fournier E."/>
            <person name="Gout L."/>
            <person name="Hahn M."/>
            <person name="Kohn L."/>
            <person name="Lapalu N."/>
            <person name="Plummer K.M."/>
            <person name="Pradier J.M."/>
            <person name="Quevillon E."/>
            <person name="Sharon A."/>
            <person name="Simon A."/>
            <person name="ten Have A."/>
            <person name="Tudzynski B."/>
            <person name="Tudzynski P."/>
            <person name="Wincker P."/>
            <person name="Andrew M."/>
            <person name="Anthouard V."/>
            <person name="Beever R.E."/>
            <person name="Beffa R."/>
            <person name="Benoit I."/>
            <person name="Bouzid O."/>
            <person name="Brault B."/>
            <person name="Chen Z."/>
            <person name="Choquer M."/>
            <person name="Collemare J."/>
            <person name="Cotton P."/>
            <person name="Danchin E.G."/>
            <person name="Da Silva C."/>
            <person name="Gautier A."/>
            <person name="Giraud C."/>
            <person name="Giraud T."/>
            <person name="Gonzalez C."/>
            <person name="Grossetete S."/>
            <person name="Guldener U."/>
            <person name="Henrissat B."/>
            <person name="Howlett B.J."/>
            <person name="Kodira C."/>
            <person name="Kretschmer M."/>
            <person name="Lappartient A."/>
            <person name="Leroch M."/>
            <person name="Levis C."/>
            <person name="Mauceli E."/>
            <person name="Neuveglise C."/>
            <person name="Oeser B."/>
            <person name="Pearson M."/>
            <person name="Poulain J."/>
            <person name="Poussereau N."/>
            <person name="Quesneville H."/>
            <person name="Rascle C."/>
            <person name="Schumacher J."/>
            <person name="Segurens B."/>
            <person name="Sexton A."/>
            <person name="Silva E."/>
            <person name="Sirven C."/>
            <person name="Soanes D.M."/>
            <person name="Talbot N.J."/>
            <person name="Templeton M."/>
            <person name="Yandava C."/>
            <person name="Yarden O."/>
            <person name="Zeng Q."/>
            <person name="Rollins J.A."/>
            <person name="Lebrun M.H."/>
            <person name="Dickman M."/>
        </authorList>
    </citation>
    <scope>NUCLEOTIDE SEQUENCE [LARGE SCALE GENOMIC DNA]</scope>
    <source>
        <strain evidence="2">ATCC 18683 / 1980 / Ss-1</strain>
    </source>
</reference>
<dbReference type="RefSeq" id="XP_001589669.1">
    <property type="nucleotide sequence ID" value="XM_001589619.1"/>
</dbReference>
<dbReference type="KEGG" id="ssl:SS1G_09391"/>
<keyword evidence="2" id="KW-1185">Reference proteome</keyword>
<dbReference type="HOGENOM" id="CLU_3392546_0_0_1"/>
<evidence type="ECO:0000313" key="1">
    <source>
        <dbReference type="EMBL" id="EDN93524.1"/>
    </source>
</evidence>
<dbReference type="EMBL" id="CH476633">
    <property type="protein sequence ID" value="EDN93524.1"/>
    <property type="molecule type" value="Genomic_DNA"/>
</dbReference>
<name>A7EVN2_SCLS1</name>
<dbReference type="GeneID" id="5486008"/>
<evidence type="ECO:0000313" key="2">
    <source>
        <dbReference type="Proteomes" id="UP000001312"/>
    </source>
</evidence>
<sequence length="32" mass="3745">MHLRIDITPDLNSRSATNSFMAEEYSKLTHCY</sequence>
<dbReference type="InParanoid" id="A7EVN2"/>
<accession>A7EVN2</accession>
<dbReference type="AlphaFoldDB" id="A7EVN2"/>
<organism evidence="1 2">
    <name type="scientific">Sclerotinia sclerotiorum (strain ATCC 18683 / 1980 / Ss-1)</name>
    <name type="common">White mold</name>
    <name type="synonym">Whetzelinia sclerotiorum</name>
    <dbReference type="NCBI Taxonomy" id="665079"/>
    <lineage>
        <taxon>Eukaryota</taxon>
        <taxon>Fungi</taxon>
        <taxon>Dikarya</taxon>
        <taxon>Ascomycota</taxon>
        <taxon>Pezizomycotina</taxon>
        <taxon>Leotiomycetes</taxon>
        <taxon>Helotiales</taxon>
        <taxon>Sclerotiniaceae</taxon>
        <taxon>Sclerotinia</taxon>
    </lineage>
</organism>
<dbReference type="Proteomes" id="UP000001312">
    <property type="component" value="Unassembled WGS sequence"/>
</dbReference>
<protein>
    <submittedName>
        <fullName evidence="1">Uncharacterized protein</fullName>
    </submittedName>
</protein>
<proteinExistence type="predicted"/>
<gene>
    <name evidence="1" type="ORF">SS1G_09391</name>
</gene>